<evidence type="ECO:0000313" key="1">
    <source>
        <dbReference type="EMBL" id="GFH31552.1"/>
    </source>
</evidence>
<sequence length="93" mass="9729">KLTYRGKVLNRAARTANRAEVAQVMCTARLWRLAQVNMAAAAQAQPEAAASRSGVGAAAAAALPAMRATNVGMCALKGIRDLVELFSVTEAEE</sequence>
<gene>
    <name evidence="1" type="ORF">HaLaN_30617</name>
</gene>
<dbReference type="SUPFAM" id="SSF55073">
    <property type="entry name" value="Nucleotide cyclase"/>
    <property type="match status" value="1"/>
</dbReference>
<comment type="caution">
    <text evidence="1">The sequence shown here is derived from an EMBL/GenBank/DDBJ whole genome shotgun (WGS) entry which is preliminary data.</text>
</comment>
<proteinExistence type="predicted"/>
<organism evidence="1 2">
    <name type="scientific">Haematococcus lacustris</name>
    <name type="common">Green alga</name>
    <name type="synonym">Haematococcus pluvialis</name>
    <dbReference type="NCBI Taxonomy" id="44745"/>
    <lineage>
        <taxon>Eukaryota</taxon>
        <taxon>Viridiplantae</taxon>
        <taxon>Chlorophyta</taxon>
        <taxon>core chlorophytes</taxon>
        <taxon>Chlorophyceae</taxon>
        <taxon>CS clade</taxon>
        <taxon>Chlamydomonadales</taxon>
        <taxon>Haematococcaceae</taxon>
        <taxon>Haematococcus</taxon>
    </lineage>
</organism>
<evidence type="ECO:0000313" key="2">
    <source>
        <dbReference type="Proteomes" id="UP000485058"/>
    </source>
</evidence>
<protein>
    <submittedName>
        <fullName evidence="1">Uncharacterized protein</fullName>
    </submittedName>
</protein>
<reference evidence="1 2" key="1">
    <citation type="submission" date="2020-02" db="EMBL/GenBank/DDBJ databases">
        <title>Draft genome sequence of Haematococcus lacustris strain NIES-144.</title>
        <authorList>
            <person name="Morimoto D."/>
            <person name="Nakagawa S."/>
            <person name="Yoshida T."/>
            <person name="Sawayama S."/>
        </authorList>
    </citation>
    <scope>NUCLEOTIDE SEQUENCE [LARGE SCALE GENOMIC DNA]</scope>
    <source>
        <strain evidence="1 2">NIES-144</strain>
    </source>
</reference>
<dbReference type="Gene3D" id="3.30.70.1230">
    <property type="entry name" value="Nucleotide cyclase"/>
    <property type="match status" value="1"/>
</dbReference>
<dbReference type="EMBL" id="BLLF01005718">
    <property type="protein sequence ID" value="GFH31552.1"/>
    <property type="molecule type" value="Genomic_DNA"/>
</dbReference>
<accession>A0A6A0AG20</accession>
<name>A0A6A0AG20_HAELA</name>
<dbReference type="AlphaFoldDB" id="A0A6A0AG20"/>
<keyword evidence="2" id="KW-1185">Reference proteome</keyword>
<dbReference type="Proteomes" id="UP000485058">
    <property type="component" value="Unassembled WGS sequence"/>
</dbReference>
<feature type="non-terminal residue" evidence="1">
    <location>
        <position position="1"/>
    </location>
</feature>
<dbReference type="InterPro" id="IPR029787">
    <property type="entry name" value="Nucleotide_cyclase"/>
</dbReference>